<feature type="region of interest" description="Disordered" evidence="1">
    <location>
        <begin position="57"/>
        <end position="161"/>
    </location>
</feature>
<organism evidence="2 3">
    <name type="scientific">Trametes pubescens</name>
    <name type="common">White-rot fungus</name>
    <dbReference type="NCBI Taxonomy" id="154538"/>
    <lineage>
        <taxon>Eukaryota</taxon>
        <taxon>Fungi</taxon>
        <taxon>Dikarya</taxon>
        <taxon>Basidiomycota</taxon>
        <taxon>Agaricomycotina</taxon>
        <taxon>Agaricomycetes</taxon>
        <taxon>Polyporales</taxon>
        <taxon>Polyporaceae</taxon>
        <taxon>Trametes</taxon>
    </lineage>
</organism>
<accession>A0A1M2VRT6</accession>
<comment type="caution">
    <text evidence="2">The sequence shown here is derived from an EMBL/GenBank/DDBJ whole genome shotgun (WGS) entry which is preliminary data.</text>
</comment>
<feature type="compositionally biased region" description="Polar residues" evidence="1">
    <location>
        <begin position="149"/>
        <end position="161"/>
    </location>
</feature>
<protein>
    <submittedName>
        <fullName evidence="2">Uncharacterized protein</fullName>
    </submittedName>
</protein>
<dbReference type="AlphaFoldDB" id="A0A1M2VRT6"/>
<keyword evidence="3" id="KW-1185">Reference proteome</keyword>
<proteinExistence type="predicted"/>
<reference evidence="2 3" key="1">
    <citation type="submission" date="2016-10" db="EMBL/GenBank/DDBJ databases">
        <title>Genome sequence of the basidiomycete white-rot fungus Trametes pubescens.</title>
        <authorList>
            <person name="Makela M.R."/>
            <person name="Granchi Z."/>
            <person name="Peng M."/>
            <person name="De Vries R.P."/>
            <person name="Grigoriev I."/>
            <person name="Riley R."/>
            <person name="Hilden K."/>
        </authorList>
    </citation>
    <scope>NUCLEOTIDE SEQUENCE [LARGE SCALE GENOMIC DNA]</scope>
    <source>
        <strain evidence="2 3">FBCC735</strain>
    </source>
</reference>
<evidence type="ECO:0000313" key="3">
    <source>
        <dbReference type="Proteomes" id="UP000184267"/>
    </source>
</evidence>
<gene>
    <name evidence="2" type="ORF">TRAPUB_13203</name>
</gene>
<dbReference type="EMBL" id="MNAD01000792">
    <property type="protein sequence ID" value="OJT10286.1"/>
    <property type="molecule type" value="Genomic_DNA"/>
</dbReference>
<evidence type="ECO:0000313" key="2">
    <source>
        <dbReference type="EMBL" id="OJT10286.1"/>
    </source>
</evidence>
<dbReference type="Proteomes" id="UP000184267">
    <property type="component" value="Unassembled WGS sequence"/>
</dbReference>
<name>A0A1M2VRT6_TRAPU</name>
<evidence type="ECO:0000256" key="1">
    <source>
        <dbReference type="SAM" id="MobiDB-lite"/>
    </source>
</evidence>
<sequence>MLTELVVLEKPRPPPIPLRGITNSGATAQARTPSTPLHNTDSLIVCRSYLRKPLAGSLGARGTSSNSIHPSTSGSRAASPGSTGSLCPSGSRLSACDAPLPSSCPASTSKEVHATAHPTLPRVRSVPPPCSAPNPREHHAKHECRSIPDFSQTPSRAASIR</sequence>
<feature type="compositionally biased region" description="Polar residues" evidence="1">
    <location>
        <begin position="21"/>
        <end position="36"/>
    </location>
</feature>
<feature type="compositionally biased region" description="Polar residues" evidence="1">
    <location>
        <begin position="62"/>
        <end position="92"/>
    </location>
</feature>
<feature type="region of interest" description="Disordered" evidence="1">
    <location>
        <begin position="11"/>
        <end position="36"/>
    </location>
</feature>